<sequence>IWMGLCWRSDRRSFHREPTACLPVPIRAIRGRQRVLGRIHQESLQELGTHGPPRSSRTGHGVGRVSSLRNPDVVFELDLINTFGRSKRTQHALGPNVPDTLPYVDSSLDTDRQSHRCHALRRREDERKGRLSRGLLRRNPQHRHLEQPAELPALALHKRRGCRQS</sequence>
<feature type="non-terminal residue" evidence="2">
    <location>
        <position position="165"/>
    </location>
</feature>
<gene>
    <name evidence="2" type="ORF">LTR16_009558</name>
</gene>
<evidence type="ECO:0000313" key="3">
    <source>
        <dbReference type="Proteomes" id="UP001357485"/>
    </source>
</evidence>
<dbReference type="Proteomes" id="UP001357485">
    <property type="component" value="Unassembled WGS sequence"/>
</dbReference>
<dbReference type="EMBL" id="JAVRRA010002521">
    <property type="protein sequence ID" value="KAK5277620.1"/>
    <property type="molecule type" value="Genomic_DNA"/>
</dbReference>
<feature type="region of interest" description="Disordered" evidence="1">
    <location>
        <begin position="107"/>
        <end position="152"/>
    </location>
</feature>
<feature type="region of interest" description="Disordered" evidence="1">
    <location>
        <begin position="45"/>
        <end position="65"/>
    </location>
</feature>
<name>A0ABR0M2Q3_9PEZI</name>
<feature type="non-terminal residue" evidence="2">
    <location>
        <position position="1"/>
    </location>
</feature>
<evidence type="ECO:0000313" key="2">
    <source>
        <dbReference type="EMBL" id="KAK5277620.1"/>
    </source>
</evidence>
<proteinExistence type="predicted"/>
<reference evidence="2 3" key="1">
    <citation type="submission" date="2023-08" db="EMBL/GenBank/DDBJ databases">
        <title>Black Yeasts Isolated from many extreme environments.</title>
        <authorList>
            <person name="Coleine C."/>
            <person name="Stajich J.E."/>
            <person name="Selbmann L."/>
        </authorList>
    </citation>
    <scope>NUCLEOTIDE SEQUENCE [LARGE SCALE GENOMIC DNA]</scope>
    <source>
        <strain evidence="2 3">CCFEE 536</strain>
    </source>
</reference>
<organism evidence="2 3">
    <name type="scientific">Cryomyces antarcticus</name>
    <dbReference type="NCBI Taxonomy" id="329879"/>
    <lineage>
        <taxon>Eukaryota</taxon>
        <taxon>Fungi</taxon>
        <taxon>Dikarya</taxon>
        <taxon>Ascomycota</taxon>
        <taxon>Pezizomycotina</taxon>
        <taxon>Dothideomycetes</taxon>
        <taxon>Dothideomycetes incertae sedis</taxon>
        <taxon>Cryomyces</taxon>
    </lineage>
</organism>
<comment type="caution">
    <text evidence="2">The sequence shown here is derived from an EMBL/GenBank/DDBJ whole genome shotgun (WGS) entry which is preliminary data.</text>
</comment>
<accession>A0ABR0M2Q3</accession>
<evidence type="ECO:0000256" key="1">
    <source>
        <dbReference type="SAM" id="MobiDB-lite"/>
    </source>
</evidence>
<keyword evidence="3" id="KW-1185">Reference proteome</keyword>
<protein>
    <submittedName>
        <fullName evidence="2">Uncharacterized protein</fullName>
    </submittedName>
</protein>